<protein>
    <submittedName>
        <fullName evidence="1">Uncharacterized protein</fullName>
    </submittedName>
</protein>
<comment type="caution">
    <text evidence="1">The sequence shown here is derived from an EMBL/GenBank/DDBJ whole genome shotgun (WGS) entry which is preliminary data.</text>
</comment>
<keyword evidence="2" id="KW-1185">Reference proteome</keyword>
<dbReference type="AlphaFoldDB" id="A0AAN8XNZ1"/>
<evidence type="ECO:0000313" key="2">
    <source>
        <dbReference type="Proteomes" id="UP001381693"/>
    </source>
</evidence>
<evidence type="ECO:0000313" key="1">
    <source>
        <dbReference type="EMBL" id="KAK7083263.1"/>
    </source>
</evidence>
<sequence length="65" mass="7108">TIQKITGGFPCIVGVTFASHVRNAMTICKGKADAQVDVMLQEYNISAPTRQMIDGKKPHGDLYLE</sequence>
<gene>
    <name evidence="1" type="ORF">SK128_011945</name>
</gene>
<dbReference type="EMBL" id="JAXCGZ010003778">
    <property type="protein sequence ID" value="KAK7083263.1"/>
    <property type="molecule type" value="Genomic_DNA"/>
</dbReference>
<proteinExistence type="predicted"/>
<accession>A0AAN8XNZ1</accession>
<feature type="non-terminal residue" evidence="1">
    <location>
        <position position="1"/>
    </location>
</feature>
<name>A0AAN8XNZ1_HALRR</name>
<reference evidence="1 2" key="1">
    <citation type="submission" date="2023-11" db="EMBL/GenBank/DDBJ databases">
        <title>Halocaridina rubra genome assembly.</title>
        <authorList>
            <person name="Smith C."/>
        </authorList>
    </citation>
    <scope>NUCLEOTIDE SEQUENCE [LARGE SCALE GENOMIC DNA]</scope>
    <source>
        <strain evidence="1">EP-1</strain>
        <tissue evidence="1">Whole</tissue>
    </source>
</reference>
<dbReference type="Proteomes" id="UP001381693">
    <property type="component" value="Unassembled WGS sequence"/>
</dbReference>
<organism evidence="1 2">
    <name type="scientific">Halocaridina rubra</name>
    <name type="common">Hawaiian red shrimp</name>
    <dbReference type="NCBI Taxonomy" id="373956"/>
    <lineage>
        <taxon>Eukaryota</taxon>
        <taxon>Metazoa</taxon>
        <taxon>Ecdysozoa</taxon>
        <taxon>Arthropoda</taxon>
        <taxon>Crustacea</taxon>
        <taxon>Multicrustacea</taxon>
        <taxon>Malacostraca</taxon>
        <taxon>Eumalacostraca</taxon>
        <taxon>Eucarida</taxon>
        <taxon>Decapoda</taxon>
        <taxon>Pleocyemata</taxon>
        <taxon>Caridea</taxon>
        <taxon>Atyoidea</taxon>
        <taxon>Atyidae</taxon>
        <taxon>Halocaridina</taxon>
    </lineage>
</organism>